<accession>A0A0A0BRW4</accession>
<dbReference type="AlphaFoldDB" id="A0A0A0BRW4"/>
<dbReference type="Proteomes" id="UP000029839">
    <property type="component" value="Unassembled WGS sequence"/>
</dbReference>
<gene>
    <name evidence="2" type="ORF">N868_15565</name>
</gene>
<evidence type="ECO:0000313" key="2">
    <source>
        <dbReference type="EMBL" id="KGM10397.1"/>
    </source>
</evidence>
<reference evidence="2 3" key="2">
    <citation type="journal article" date="2015" name="Stand. Genomic Sci.">
        <title>Draft genome sequence of Cellulomonas carbonis T26(T) and comparative analysis of six Cellulomonas genomes.</title>
        <authorList>
            <person name="Zhuang W."/>
            <person name="Zhang S."/>
            <person name="Xia X."/>
            <person name="Wang G."/>
        </authorList>
    </citation>
    <scope>NUCLEOTIDE SEQUENCE [LARGE SCALE GENOMIC DNA]</scope>
    <source>
        <strain evidence="2 3">T26</strain>
    </source>
</reference>
<name>A0A0A0BRW4_9CELL</name>
<feature type="compositionally biased region" description="Basic residues" evidence="1">
    <location>
        <begin position="135"/>
        <end position="146"/>
    </location>
</feature>
<evidence type="ECO:0000313" key="3">
    <source>
        <dbReference type="Proteomes" id="UP000029839"/>
    </source>
</evidence>
<dbReference type="RefSeq" id="WP_043607191.1">
    <property type="nucleotide sequence ID" value="NZ_AXCY01000052.1"/>
</dbReference>
<dbReference type="EMBL" id="AXCY01000052">
    <property type="protein sequence ID" value="KGM10397.1"/>
    <property type="molecule type" value="Genomic_DNA"/>
</dbReference>
<reference evidence="2 3" key="1">
    <citation type="submission" date="2013-08" db="EMBL/GenBank/DDBJ databases">
        <title>Genome sequencing of Cellulomonas carbonis T26.</title>
        <authorList>
            <person name="Chen F."/>
            <person name="Li Y."/>
            <person name="Wang G."/>
        </authorList>
    </citation>
    <scope>NUCLEOTIDE SEQUENCE [LARGE SCALE GENOMIC DNA]</scope>
    <source>
        <strain evidence="2 3">T26</strain>
    </source>
</reference>
<sequence>MTFAKGQLDHVREVLTDIAGGLYWHATEAHEDGRTADIARMTRFIARETQWNVLTVEMPLAVADGAVGRARATCLAALTREVSRGTGPNAARLIIPDRNRDDGLNRADQRVLGQRRCFQARTRVSRGGSLPRRTSTTRRPRRGWTA</sequence>
<comment type="caution">
    <text evidence="2">The sequence shown here is derived from an EMBL/GenBank/DDBJ whole genome shotgun (WGS) entry which is preliminary data.</text>
</comment>
<organism evidence="2 3">
    <name type="scientific">Cellulomonas carbonis T26</name>
    <dbReference type="NCBI Taxonomy" id="947969"/>
    <lineage>
        <taxon>Bacteria</taxon>
        <taxon>Bacillati</taxon>
        <taxon>Actinomycetota</taxon>
        <taxon>Actinomycetes</taxon>
        <taxon>Micrococcales</taxon>
        <taxon>Cellulomonadaceae</taxon>
        <taxon>Cellulomonas</taxon>
    </lineage>
</organism>
<protein>
    <submittedName>
        <fullName evidence="2">Uncharacterized protein</fullName>
    </submittedName>
</protein>
<evidence type="ECO:0000256" key="1">
    <source>
        <dbReference type="SAM" id="MobiDB-lite"/>
    </source>
</evidence>
<feature type="region of interest" description="Disordered" evidence="1">
    <location>
        <begin position="124"/>
        <end position="146"/>
    </location>
</feature>
<proteinExistence type="predicted"/>
<keyword evidence="3" id="KW-1185">Reference proteome</keyword>
<feature type="compositionally biased region" description="Low complexity" evidence="1">
    <location>
        <begin position="125"/>
        <end position="134"/>
    </location>
</feature>